<dbReference type="CDD" id="cd08589">
    <property type="entry name" value="PI-PLCc_SaPLC1_like"/>
    <property type="match status" value="1"/>
</dbReference>
<name>A0AB39KWQ2_9CAUL</name>
<sequence length="376" mass="39523">MLAFLLAASAASAIACAPSSTEDACVLKLNDLVAVGTHNSYKQHLPADELAAMVAAGGQRALGIDYGHHPLARQLDDGARQLEIDVAQDPAGGLYATPKTALGKGERMSVETAAVMAKPGYKVLHMQDVDFRSTCLTFVACLGEVRSWSKANPTHAPILILINAKEGGPNLPGGVVAPAYNAKAFDTLDAEIRSVFADAEMVTPDQVQGAKSTLREAVLAGGWPTLAAARGKVFFALDESPEKVAVYRGARGSLEGRAMFVNTDEASPAAAYLTLNDPVAQQARIQAAVKAGFVVRTRADADTWEARSNDPRRREAAFASGAQYVSTDYMRPDARFDGGYQVRLPAGVVAACNRVRALGKCGGVPVEAEKGAAALR</sequence>
<feature type="chain" id="PRO_5044294714" evidence="1">
    <location>
        <begin position="18"/>
        <end position="376"/>
    </location>
</feature>
<dbReference type="Pfam" id="PF16670">
    <property type="entry name" value="PI-PLC-C1"/>
    <property type="match status" value="1"/>
</dbReference>
<evidence type="ECO:0000313" key="2">
    <source>
        <dbReference type="EMBL" id="XDO98017.1"/>
    </source>
</evidence>
<dbReference type="EMBL" id="CP158375">
    <property type="protein sequence ID" value="XDO98017.1"/>
    <property type="molecule type" value="Genomic_DNA"/>
</dbReference>
<dbReference type="InterPro" id="IPR017946">
    <property type="entry name" value="PLC-like_Pdiesterase_TIM-brl"/>
</dbReference>
<dbReference type="AlphaFoldDB" id="A0AB39KWQ2"/>
<proteinExistence type="predicted"/>
<dbReference type="GO" id="GO:0008081">
    <property type="term" value="F:phosphoric diester hydrolase activity"/>
    <property type="evidence" value="ECO:0007669"/>
    <property type="project" value="InterPro"/>
</dbReference>
<reference evidence="2" key="1">
    <citation type="submission" date="2024-06" db="EMBL/GenBank/DDBJ databases">
        <title>Caulobacter inopinatus, sp. nov.</title>
        <authorList>
            <person name="Donachie S.P."/>
        </authorList>
    </citation>
    <scope>NUCLEOTIDE SEQUENCE</scope>
    <source>
        <strain evidence="2">73W</strain>
    </source>
</reference>
<accession>A0AB39KWQ2</accession>
<evidence type="ECO:0000256" key="1">
    <source>
        <dbReference type="SAM" id="SignalP"/>
    </source>
</evidence>
<dbReference type="InterPro" id="IPR032075">
    <property type="entry name" value="PI-PLC-C1"/>
</dbReference>
<keyword evidence="1" id="KW-0732">Signal</keyword>
<protein>
    <submittedName>
        <fullName evidence="2">Phosphatidylinositol-specific phospholipase C1-like protein</fullName>
    </submittedName>
</protein>
<dbReference type="SUPFAM" id="SSF51695">
    <property type="entry name" value="PLC-like phosphodiesterases"/>
    <property type="match status" value="1"/>
</dbReference>
<feature type="signal peptide" evidence="1">
    <location>
        <begin position="1"/>
        <end position="17"/>
    </location>
</feature>
<dbReference type="RefSeq" id="WP_369061613.1">
    <property type="nucleotide sequence ID" value="NZ_CP158375.1"/>
</dbReference>
<organism evidence="2">
    <name type="scientific">Caulobacter sp. 73W</name>
    <dbReference type="NCBI Taxonomy" id="3161137"/>
    <lineage>
        <taxon>Bacteria</taxon>
        <taxon>Pseudomonadati</taxon>
        <taxon>Pseudomonadota</taxon>
        <taxon>Alphaproteobacteria</taxon>
        <taxon>Caulobacterales</taxon>
        <taxon>Caulobacteraceae</taxon>
        <taxon>Caulobacter</taxon>
    </lineage>
</organism>
<dbReference type="GO" id="GO:0006629">
    <property type="term" value="P:lipid metabolic process"/>
    <property type="evidence" value="ECO:0007669"/>
    <property type="project" value="InterPro"/>
</dbReference>
<gene>
    <name evidence="2" type="ORF">ABOZ73_06250</name>
</gene>
<dbReference type="Gene3D" id="3.20.20.190">
    <property type="entry name" value="Phosphatidylinositol (PI) phosphodiesterase"/>
    <property type="match status" value="1"/>
</dbReference>